<reference evidence="4 5" key="1">
    <citation type="journal article" date="2013" name="Genome Announc.">
        <title>Draft Genome Sequence of Rhodococcus ruber Strain BKS 20-38.</title>
        <authorList>
            <person name="Bala M."/>
            <person name="Kumar S."/>
            <person name="Raghava G.P."/>
            <person name="Mayilraj S."/>
        </authorList>
    </citation>
    <scope>NUCLEOTIDE SEQUENCE [LARGE SCALE GENOMIC DNA]</scope>
    <source>
        <strain evidence="4 5">BKS 20-38</strain>
    </source>
</reference>
<dbReference type="InterPro" id="IPR050882">
    <property type="entry name" value="Prepilin_peptidase/N-MTase"/>
</dbReference>
<keyword evidence="2" id="KW-1133">Transmembrane helix</keyword>
<keyword evidence="5" id="KW-1185">Reference proteome</keyword>
<feature type="transmembrane region" description="Helical" evidence="2">
    <location>
        <begin position="149"/>
        <end position="168"/>
    </location>
</feature>
<protein>
    <recommendedName>
        <fullName evidence="3">Prepilin type IV endopeptidase peptidase domain-containing protein</fullName>
    </recommendedName>
</protein>
<dbReference type="EMBL" id="AOEX01000026">
    <property type="protein sequence ID" value="EME65895.1"/>
    <property type="molecule type" value="Genomic_DNA"/>
</dbReference>
<dbReference type="AlphaFoldDB" id="M2YVA0"/>
<evidence type="ECO:0000256" key="1">
    <source>
        <dbReference type="ARBA" id="ARBA00005801"/>
    </source>
</evidence>
<dbReference type="GO" id="GO:0005886">
    <property type="term" value="C:plasma membrane"/>
    <property type="evidence" value="ECO:0007669"/>
    <property type="project" value="TreeGrafter"/>
</dbReference>
<dbReference type="Proteomes" id="UP000011731">
    <property type="component" value="Unassembled WGS sequence"/>
</dbReference>
<evidence type="ECO:0000313" key="4">
    <source>
        <dbReference type="EMBL" id="EME65895.1"/>
    </source>
</evidence>
<comment type="similarity">
    <text evidence="1">Belongs to the peptidase A24 family.</text>
</comment>
<dbReference type="PANTHER" id="PTHR30487:SF0">
    <property type="entry name" value="PREPILIN LEADER PEPTIDASE_N-METHYLTRANSFERASE-RELATED"/>
    <property type="match status" value="1"/>
</dbReference>
<feature type="transmembrane region" description="Helical" evidence="2">
    <location>
        <begin position="17"/>
        <end position="37"/>
    </location>
</feature>
<dbReference type="GO" id="GO:0004190">
    <property type="term" value="F:aspartic-type endopeptidase activity"/>
    <property type="evidence" value="ECO:0007669"/>
    <property type="project" value="InterPro"/>
</dbReference>
<gene>
    <name evidence="4" type="ORF">G352_06658</name>
</gene>
<dbReference type="InterPro" id="IPR000045">
    <property type="entry name" value="Prepilin_IV_endopep_pep"/>
</dbReference>
<dbReference type="PANTHER" id="PTHR30487">
    <property type="entry name" value="TYPE 4 PREPILIN-LIKE PROTEINS LEADER PEPTIDE-PROCESSING ENZYME"/>
    <property type="match status" value="1"/>
</dbReference>
<dbReference type="PATRIC" id="fig|1278076.4.peg.1386"/>
<name>M2YVA0_9NOCA</name>
<comment type="caution">
    <text evidence="4">The sequence shown here is derived from an EMBL/GenBank/DDBJ whole genome shotgun (WGS) entry which is preliminary data.</text>
</comment>
<proteinExistence type="inferred from homology"/>
<dbReference type="Pfam" id="PF01478">
    <property type="entry name" value="Peptidase_A24"/>
    <property type="match status" value="1"/>
</dbReference>
<evidence type="ECO:0000259" key="3">
    <source>
        <dbReference type="Pfam" id="PF01478"/>
    </source>
</evidence>
<keyword evidence="2" id="KW-0812">Transmembrane</keyword>
<feature type="domain" description="Prepilin type IV endopeptidase peptidase" evidence="3">
    <location>
        <begin position="77"/>
        <end position="173"/>
    </location>
</feature>
<evidence type="ECO:0000313" key="5">
    <source>
        <dbReference type="Proteomes" id="UP000011731"/>
    </source>
</evidence>
<feature type="transmembrane region" description="Helical" evidence="2">
    <location>
        <begin position="120"/>
        <end position="137"/>
    </location>
</feature>
<organism evidence="4 5">
    <name type="scientific">Rhodococcus ruber BKS 20-38</name>
    <dbReference type="NCBI Taxonomy" id="1278076"/>
    <lineage>
        <taxon>Bacteria</taxon>
        <taxon>Bacillati</taxon>
        <taxon>Actinomycetota</taxon>
        <taxon>Actinomycetes</taxon>
        <taxon>Mycobacteriales</taxon>
        <taxon>Nocardiaceae</taxon>
        <taxon>Rhodococcus</taxon>
    </lineage>
</organism>
<sequence length="218" mass="20977">MGGEIAVRVPPGRHADAMTVVVFAVLGAVAGAGMRRLVARLVRRLPPRGMCEVAGAGGGAVAVLGTSTTPGAVAVAALTWWCLCLSAADLSARRLPNVLTVPGTGVVLTVAAAAGQAVPALVGACLLAGPYLLAHLAAPRSLGAGDVKLAAGLGAAAGAAGAGAWTTAALLPPLLTAAVGVVVAAVGWARAHRRPRGVVLPHGPSMCAAAVAGVLAAA</sequence>
<keyword evidence="2" id="KW-0472">Membrane</keyword>
<evidence type="ECO:0000256" key="2">
    <source>
        <dbReference type="SAM" id="Phobius"/>
    </source>
</evidence>
<dbReference type="Gene3D" id="1.20.120.1220">
    <property type="match status" value="1"/>
</dbReference>
<feature type="transmembrane region" description="Helical" evidence="2">
    <location>
        <begin position="174"/>
        <end position="191"/>
    </location>
</feature>
<accession>M2YVA0</accession>
<dbReference type="GO" id="GO:0006465">
    <property type="term" value="P:signal peptide processing"/>
    <property type="evidence" value="ECO:0007669"/>
    <property type="project" value="TreeGrafter"/>
</dbReference>